<organism evidence="2 3">
    <name type="scientific">Lentzea jiangxiensis</name>
    <dbReference type="NCBI Taxonomy" id="641025"/>
    <lineage>
        <taxon>Bacteria</taxon>
        <taxon>Bacillati</taxon>
        <taxon>Actinomycetota</taxon>
        <taxon>Actinomycetes</taxon>
        <taxon>Pseudonocardiales</taxon>
        <taxon>Pseudonocardiaceae</taxon>
        <taxon>Lentzea</taxon>
    </lineage>
</organism>
<feature type="transmembrane region" description="Helical" evidence="1">
    <location>
        <begin position="132"/>
        <end position="150"/>
    </location>
</feature>
<evidence type="ECO:0000256" key="1">
    <source>
        <dbReference type="SAM" id="Phobius"/>
    </source>
</evidence>
<keyword evidence="3" id="KW-1185">Reference proteome</keyword>
<feature type="transmembrane region" description="Helical" evidence="1">
    <location>
        <begin position="208"/>
        <end position="228"/>
    </location>
</feature>
<feature type="transmembrane region" description="Helical" evidence="1">
    <location>
        <begin position="24"/>
        <end position="41"/>
    </location>
</feature>
<gene>
    <name evidence="2" type="ORF">SAMN05421507_107178</name>
</gene>
<reference evidence="3" key="1">
    <citation type="submission" date="2016-10" db="EMBL/GenBank/DDBJ databases">
        <authorList>
            <person name="Varghese N."/>
            <person name="Submissions S."/>
        </authorList>
    </citation>
    <scope>NUCLEOTIDE SEQUENCE [LARGE SCALE GENOMIC DNA]</scope>
    <source>
        <strain evidence="3">CGMCC 4.6609</strain>
    </source>
</reference>
<evidence type="ECO:0000313" key="3">
    <source>
        <dbReference type="Proteomes" id="UP000199691"/>
    </source>
</evidence>
<dbReference type="AlphaFoldDB" id="A0A1H0S2D3"/>
<protein>
    <submittedName>
        <fullName evidence="2">Uncharacterized protein</fullName>
    </submittedName>
</protein>
<sequence length="229" mass="25208">MLVAMLVGMALLGPLWTPERVELAALWMAAAMSVPMALWMAYRGHGRIAEMCAAMFVPYLAMLVPYWFGLLDAHAVEMGGHLLMLPAMAFVLVRHRHDAHGTPSANPVVKALGSRWPTVIALAVTFDFWQSPLVPPVWTLLLCQAVYLFWGRRAPGVQLGAFGLYAVLAAAVVLVSPPAGVLLIAFGWGAHAVWDLFHHVRNAVVPRWWSEFCGVFDLVIAVTILLVWF</sequence>
<dbReference type="STRING" id="641025.SAMN05421507_107178"/>
<accession>A0A1H0S2D3</accession>
<keyword evidence="1" id="KW-1133">Transmembrane helix</keyword>
<keyword evidence="1" id="KW-0812">Transmembrane</keyword>
<evidence type="ECO:0000313" key="2">
    <source>
        <dbReference type="EMBL" id="SDP35416.1"/>
    </source>
</evidence>
<proteinExistence type="predicted"/>
<dbReference type="EMBL" id="FNIX01000007">
    <property type="protein sequence ID" value="SDP35416.1"/>
    <property type="molecule type" value="Genomic_DNA"/>
</dbReference>
<feature type="transmembrane region" description="Helical" evidence="1">
    <location>
        <begin position="48"/>
        <end position="68"/>
    </location>
</feature>
<dbReference type="Proteomes" id="UP000199691">
    <property type="component" value="Unassembled WGS sequence"/>
</dbReference>
<feature type="transmembrane region" description="Helical" evidence="1">
    <location>
        <begin position="162"/>
        <end position="188"/>
    </location>
</feature>
<name>A0A1H0S2D3_9PSEU</name>
<keyword evidence="1" id="KW-0472">Membrane</keyword>